<name>A0ACC3NPN6_9PEZI</name>
<dbReference type="EMBL" id="JAUTXU010000021">
    <property type="protein sequence ID" value="KAK3720541.1"/>
    <property type="molecule type" value="Genomic_DNA"/>
</dbReference>
<accession>A0ACC3NPN6</accession>
<gene>
    <name evidence="1" type="ORF">LTR37_003590</name>
</gene>
<evidence type="ECO:0000313" key="2">
    <source>
        <dbReference type="Proteomes" id="UP001281147"/>
    </source>
</evidence>
<dbReference type="Proteomes" id="UP001281147">
    <property type="component" value="Unassembled WGS sequence"/>
</dbReference>
<keyword evidence="2" id="KW-1185">Reference proteome</keyword>
<proteinExistence type="predicted"/>
<comment type="caution">
    <text evidence="1">The sequence shown here is derived from an EMBL/GenBank/DDBJ whole genome shotgun (WGS) entry which is preliminary data.</text>
</comment>
<sequence length="979" mass="108055">MSRVSIGTPCPAPYSSLNPKIPLSSRHSSTVPYASGQDDTANIDYTRAIQTEQINHAKPRRRATFLPKAKKQAAVPIFEDVLENEELVLENRWEAGKNTLLGRPAQKLPKRLNPKHQDVVSKEVRPRQTSSEYQRRSPLATQLAIFEDERERTLRLAGTDSSVATHTKNESELRKEPRRRTIFVPSDDTTMLTIHPGANTTGRLDDTFQLMDFELKPSASHRESEPPEVPIATLPAKRPRMSLAAAPKRLPLQQVAVHDNTPAVDVAGQNGGKENVPPIAHSMRQDARKGGHALKYVDKPRLAGSSLLVPTAASRARQSVVPRNAVPLSKVPASTSRPHPPPAERRTLKPYSGKTTTHPRPTSTINSPSDHPTKHCSPASSAASSESRRRAEAQRSKPRERKVAKLAQYPVLTEDLAQSELYEDSWLSHQEVSLSELVNEIFRSAEPVQAEWERPKRSLREHLIAIYHQPSVTTLYRRLQASLLYGALSRPKDAPSPPDPARDIGLRKRVLGLWLDSYNQKSLRAAAEVVFGHQLTKRPSSTGAAQEGTLDPHEGRRTLIGFLETFLIDVEDVEQPEVERGDDLNSRWRKMVLRSMMLIWLLDQAKATQSIDGCLFKSTSPRKTSTAMLQAVAGLLVPSVGDVLRVLRHLDLDVCHVQDPLDEVHYRIDRIAVDLRDGVLLTRLVELLLFSSGNKAGADAAVDSTITVQLPDQTVVKSALFSLDGARCPRVLSQHLRMPCLGQAQKLFNVELAISALRNHGRSGDTAFDITANDIVDGHRERTLSLLWSLVSDHGLEQLVDFQELTADIKRSLTDSAELDRLPTECTHLPQLQQERLLQKWASVHCAKAGVSVGNLTTSFADGKAYATILDAFATYTNLEHTNQAFYSVKNVHLEPQLRSFGCSSAFIKQLASSSGTIPSPLLPQKTLPGRYFAAPIFDALGLRMCESGANPESAKHGCNNPAEGLEECVGCSDQAVGQ</sequence>
<organism evidence="1 2">
    <name type="scientific">Vermiconidia calcicola</name>
    <dbReference type="NCBI Taxonomy" id="1690605"/>
    <lineage>
        <taxon>Eukaryota</taxon>
        <taxon>Fungi</taxon>
        <taxon>Dikarya</taxon>
        <taxon>Ascomycota</taxon>
        <taxon>Pezizomycotina</taxon>
        <taxon>Dothideomycetes</taxon>
        <taxon>Dothideomycetidae</taxon>
        <taxon>Mycosphaerellales</taxon>
        <taxon>Extremaceae</taxon>
        <taxon>Vermiconidia</taxon>
    </lineage>
</organism>
<protein>
    <submittedName>
        <fullName evidence="1">Uncharacterized protein</fullName>
    </submittedName>
</protein>
<reference evidence="1" key="1">
    <citation type="submission" date="2023-07" db="EMBL/GenBank/DDBJ databases">
        <title>Black Yeasts Isolated from many extreme environments.</title>
        <authorList>
            <person name="Coleine C."/>
            <person name="Stajich J.E."/>
            <person name="Selbmann L."/>
        </authorList>
    </citation>
    <scope>NUCLEOTIDE SEQUENCE</scope>
    <source>
        <strain evidence="1">CCFEE 5714</strain>
    </source>
</reference>
<evidence type="ECO:0000313" key="1">
    <source>
        <dbReference type="EMBL" id="KAK3720541.1"/>
    </source>
</evidence>